<dbReference type="AlphaFoldDB" id="A0A0G2IWL9"/>
<sequence>MVNAGSTSHKLALLELTGQERLPCLWQARIDWGGAQVGGLLRWRWGEDPWQQDTLSLDLR</sequence>
<comment type="caution">
    <text evidence="1">The sequence shown here is derived from an EMBL/GenBank/DDBJ whole genome shotgun (WGS) entry which is preliminary data.</text>
</comment>
<accession>A0A0G2IWL9</accession>
<dbReference type="EMBL" id="JXQG01000014">
    <property type="protein sequence ID" value="KKZ12670.1"/>
    <property type="molecule type" value="Genomic_DNA"/>
</dbReference>
<proteinExistence type="predicted"/>
<organism evidence="1 2">
    <name type="scientific">Candidatus Synechococcus spongiarum SP3</name>
    <dbReference type="NCBI Taxonomy" id="1604020"/>
    <lineage>
        <taxon>Bacteria</taxon>
        <taxon>Bacillati</taxon>
        <taxon>Cyanobacteriota</taxon>
        <taxon>Cyanophyceae</taxon>
        <taxon>Synechococcales</taxon>
        <taxon>Synechococcaceae</taxon>
        <taxon>Synechococcus</taxon>
    </lineage>
</organism>
<evidence type="ECO:0000313" key="1">
    <source>
        <dbReference type="EMBL" id="KKZ12670.1"/>
    </source>
</evidence>
<protein>
    <submittedName>
        <fullName evidence="1">Uncharacterized protein</fullName>
    </submittedName>
</protein>
<gene>
    <name evidence="1" type="ORF">TE42_03450</name>
</gene>
<reference evidence="1 2" key="1">
    <citation type="submission" date="2015-01" db="EMBL/GenBank/DDBJ databases">
        <title>Lifestyle Evolution in Cyanobacterial Symbionts of Sponges.</title>
        <authorList>
            <person name="Burgsdorf I."/>
            <person name="Slaby B.M."/>
            <person name="Handley K.M."/>
            <person name="Haber M."/>
            <person name="Blom J."/>
            <person name="Marshall C.W."/>
            <person name="Gilbert J.A."/>
            <person name="Hentschel U."/>
            <person name="Steindler L."/>
        </authorList>
    </citation>
    <scope>NUCLEOTIDE SEQUENCE [LARGE SCALE GENOMIC DNA]</scope>
    <source>
        <strain evidence="1">SP3</strain>
    </source>
</reference>
<name>A0A0G2IWL9_9SYNE</name>
<dbReference type="Proteomes" id="UP000035067">
    <property type="component" value="Unassembled WGS sequence"/>
</dbReference>
<evidence type="ECO:0000313" key="2">
    <source>
        <dbReference type="Proteomes" id="UP000035067"/>
    </source>
</evidence>